<feature type="transmembrane region" description="Helical" evidence="7">
    <location>
        <begin position="21"/>
        <end position="43"/>
    </location>
</feature>
<feature type="transmembrane region" description="Helical" evidence="7">
    <location>
        <begin position="443"/>
        <end position="461"/>
    </location>
</feature>
<feature type="transmembrane region" description="Helical" evidence="7">
    <location>
        <begin position="340"/>
        <end position="361"/>
    </location>
</feature>
<feature type="transmembrane region" description="Helical" evidence="7">
    <location>
        <begin position="128"/>
        <end position="146"/>
    </location>
</feature>
<organism evidence="9 10">
    <name type="scientific">Metabacillus flavus</name>
    <dbReference type="NCBI Taxonomy" id="2823519"/>
    <lineage>
        <taxon>Bacteria</taxon>
        <taxon>Bacillati</taxon>
        <taxon>Bacillota</taxon>
        <taxon>Bacilli</taxon>
        <taxon>Bacillales</taxon>
        <taxon>Bacillaceae</taxon>
        <taxon>Metabacillus</taxon>
    </lineage>
</organism>
<dbReference type="PANTHER" id="PTHR43341">
    <property type="entry name" value="AMINO ACID PERMEASE"/>
    <property type="match status" value="1"/>
</dbReference>
<evidence type="ECO:0000313" key="9">
    <source>
        <dbReference type="EMBL" id="MBS2968067.1"/>
    </source>
</evidence>
<evidence type="ECO:0000259" key="8">
    <source>
        <dbReference type="Pfam" id="PF00324"/>
    </source>
</evidence>
<dbReference type="Proteomes" id="UP000682403">
    <property type="component" value="Unassembled WGS sequence"/>
</dbReference>
<keyword evidence="4" id="KW-0029">Amino-acid transport</keyword>
<comment type="subcellular location">
    <subcellularLocation>
        <location evidence="1">Membrane</location>
        <topology evidence="1">Multi-pass membrane protein</topology>
    </subcellularLocation>
</comment>
<dbReference type="PANTHER" id="PTHR43341:SF1">
    <property type="entry name" value="GENERAL AMINO-ACID PERMEASE GAP1"/>
    <property type="match status" value="1"/>
</dbReference>
<sequence length="481" mass="52063">MPKKQAVHDLQRGLQARHLTMISIGGSIGTGLFLASGTSIYSAGLGGALLAYSIIGIMVYLLMTSLGEMAAYMPVTGSFSTYASKFADPALGFALGWNYWFSWAITLAVETSAAAILMRYWLPDSSSLLWNALFLLLIVGLNLMPVKKYGEAEYWFSMIKVAAIIVFIITGLLMITGILSGQTSGLSGFTAGDAPFHGGPLAILGILMIAGFSFQGTEIVGIVAGESDNPKKNIPIAIKQIFWRILLFYTLAIFVIAMIIPFTDERLMVGDLSNVAMSPFTLVFEKAGIAFAAAVMNAVILTSVLSAGNSGLYAATRMLYVMAKEKKAPSILKKVNKNGVPIFALLLTAFVGMLAFLSSIYSEGTVFLWLLNASGLTGFIAWMGIAVSHYRFRKGYLSQGNKLEDLPYKAKWYPLGPILAGLLCLFIILGQNYQAFTGGPIDWHGILVTYIGLPIFIGAWIGHKVICKTKWVTPEKMDLKP</sequence>
<dbReference type="InterPro" id="IPR004841">
    <property type="entry name" value="AA-permease/SLC12A_dom"/>
</dbReference>
<evidence type="ECO:0000256" key="6">
    <source>
        <dbReference type="ARBA" id="ARBA00023136"/>
    </source>
</evidence>
<protein>
    <submittedName>
        <fullName evidence="9">Amino acid permease</fullName>
    </submittedName>
</protein>
<feature type="transmembrane region" description="Helical" evidence="7">
    <location>
        <begin position="158"/>
        <end position="181"/>
    </location>
</feature>
<accession>A0ABS5LBG9</accession>
<evidence type="ECO:0000256" key="1">
    <source>
        <dbReference type="ARBA" id="ARBA00004141"/>
    </source>
</evidence>
<keyword evidence="3 7" id="KW-0812">Transmembrane</keyword>
<evidence type="ECO:0000256" key="2">
    <source>
        <dbReference type="ARBA" id="ARBA00022448"/>
    </source>
</evidence>
<keyword evidence="6 7" id="KW-0472">Membrane</keyword>
<keyword evidence="2" id="KW-0813">Transport</keyword>
<evidence type="ECO:0000256" key="7">
    <source>
        <dbReference type="SAM" id="Phobius"/>
    </source>
</evidence>
<evidence type="ECO:0000313" key="10">
    <source>
        <dbReference type="Proteomes" id="UP000682403"/>
    </source>
</evidence>
<keyword evidence="10" id="KW-1185">Reference proteome</keyword>
<reference evidence="9 10" key="1">
    <citation type="submission" date="2021-04" db="EMBL/GenBank/DDBJ databases">
        <title>Metabacillus sp. strain KIGAM252 whole genome sequence.</title>
        <authorList>
            <person name="Seo M.-J."/>
            <person name="Cho E.-S."/>
            <person name="Hwang C.Y."/>
            <person name="Yoon D.J."/>
        </authorList>
    </citation>
    <scope>NUCLEOTIDE SEQUENCE [LARGE SCALE GENOMIC DNA]</scope>
    <source>
        <strain evidence="9 10">KIGAM252</strain>
    </source>
</reference>
<comment type="caution">
    <text evidence="9">The sequence shown here is derived from an EMBL/GenBank/DDBJ whole genome shotgun (WGS) entry which is preliminary data.</text>
</comment>
<dbReference type="Gene3D" id="1.20.1740.10">
    <property type="entry name" value="Amino acid/polyamine transporter I"/>
    <property type="match status" value="1"/>
</dbReference>
<feature type="transmembrane region" description="Helical" evidence="7">
    <location>
        <begin position="96"/>
        <end position="122"/>
    </location>
</feature>
<dbReference type="RefSeq" id="WP_211562116.1">
    <property type="nucleotide sequence ID" value="NZ_JAGVRK010000001.1"/>
</dbReference>
<gene>
    <name evidence="9" type="ORF">J9317_04765</name>
</gene>
<feature type="transmembrane region" description="Helical" evidence="7">
    <location>
        <begin position="367"/>
        <end position="392"/>
    </location>
</feature>
<evidence type="ECO:0000256" key="3">
    <source>
        <dbReference type="ARBA" id="ARBA00022692"/>
    </source>
</evidence>
<feature type="transmembrane region" description="Helical" evidence="7">
    <location>
        <begin position="287"/>
        <end position="320"/>
    </location>
</feature>
<dbReference type="EMBL" id="JAGVRK010000001">
    <property type="protein sequence ID" value="MBS2968067.1"/>
    <property type="molecule type" value="Genomic_DNA"/>
</dbReference>
<dbReference type="PIRSF" id="PIRSF006060">
    <property type="entry name" value="AA_transporter"/>
    <property type="match status" value="1"/>
</dbReference>
<evidence type="ECO:0000256" key="5">
    <source>
        <dbReference type="ARBA" id="ARBA00022989"/>
    </source>
</evidence>
<evidence type="ECO:0000256" key="4">
    <source>
        <dbReference type="ARBA" id="ARBA00022970"/>
    </source>
</evidence>
<name>A0ABS5LBG9_9BACI</name>
<proteinExistence type="predicted"/>
<dbReference type="Pfam" id="PF00324">
    <property type="entry name" value="AA_permease"/>
    <property type="match status" value="1"/>
</dbReference>
<dbReference type="InterPro" id="IPR050524">
    <property type="entry name" value="APC_YAT"/>
</dbReference>
<feature type="transmembrane region" description="Helical" evidence="7">
    <location>
        <begin position="201"/>
        <end position="224"/>
    </location>
</feature>
<feature type="transmembrane region" description="Helical" evidence="7">
    <location>
        <begin position="245"/>
        <end position="263"/>
    </location>
</feature>
<feature type="transmembrane region" description="Helical" evidence="7">
    <location>
        <begin position="49"/>
        <end position="75"/>
    </location>
</feature>
<feature type="domain" description="Amino acid permease/ SLC12A" evidence="8">
    <location>
        <begin position="18"/>
        <end position="470"/>
    </location>
</feature>
<feature type="transmembrane region" description="Helical" evidence="7">
    <location>
        <begin position="412"/>
        <end position="431"/>
    </location>
</feature>
<keyword evidence="5 7" id="KW-1133">Transmembrane helix</keyword>